<evidence type="ECO:0000313" key="3">
    <source>
        <dbReference type="Proteomes" id="UP000825701"/>
    </source>
</evidence>
<dbReference type="AlphaFoldDB" id="A0A9E6RDR8"/>
<protein>
    <submittedName>
        <fullName evidence="2">Uncharacterized protein</fullName>
    </submittedName>
</protein>
<feature type="region of interest" description="Disordered" evidence="1">
    <location>
        <begin position="53"/>
        <end position="74"/>
    </location>
</feature>
<dbReference type="EMBL" id="CP081869">
    <property type="protein sequence ID" value="QZO02562.1"/>
    <property type="molecule type" value="Genomic_DNA"/>
</dbReference>
<name>A0A9E6RDR8_9HYPH</name>
<organism evidence="2 3">
    <name type="scientific">Chenggangzhangella methanolivorans</name>
    <dbReference type="NCBI Taxonomy" id="1437009"/>
    <lineage>
        <taxon>Bacteria</taxon>
        <taxon>Pseudomonadati</taxon>
        <taxon>Pseudomonadota</taxon>
        <taxon>Alphaproteobacteria</taxon>
        <taxon>Hyphomicrobiales</taxon>
        <taxon>Methylopilaceae</taxon>
        <taxon>Chenggangzhangella</taxon>
    </lineage>
</organism>
<feature type="compositionally biased region" description="Basic and acidic residues" evidence="1">
    <location>
        <begin position="53"/>
        <end position="67"/>
    </location>
</feature>
<keyword evidence="3" id="KW-1185">Reference proteome</keyword>
<sequence>MRDQNGDTIPKGGEHVADYIAGMSRDLSALARRNRLTTLAYLLEMAGLEAETIAREGDQDDTRRAPSDEGVDAS</sequence>
<accession>A0A9E6RDR8</accession>
<dbReference type="KEGG" id="cmet:K6K41_25580"/>
<evidence type="ECO:0000313" key="2">
    <source>
        <dbReference type="EMBL" id="QZO02562.1"/>
    </source>
</evidence>
<dbReference type="Proteomes" id="UP000825701">
    <property type="component" value="Chromosome"/>
</dbReference>
<proteinExistence type="predicted"/>
<dbReference type="RefSeq" id="WP_261403082.1">
    <property type="nucleotide sequence ID" value="NZ_CP081869.1"/>
</dbReference>
<evidence type="ECO:0000256" key="1">
    <source>
        <dbReference type="SAM" id="MobiDB-lite"/>
    </source>
</evidence>
<reference evidence="2" key="1">
    <citation type="submission" date="2021-08" db="EMBL/GenBank/DDBJ databases">
        <authorList>
            <person name="Zhang H."/>
            <person name="Xu M."/>
            <person name="Yu Z."/>
            <person name="Yang L."/>
            <person name="Cai Y."/>
        </authorList>
    </citation>
    <scope>NUCLEOTIDE SEQUENCE</scope>
    <source>
        <strain evidence="2">CHL1</strain>
    </source>
</reference>
<gene>
    <name evidence="2" type="ORF">K6K41_25580</name>
</gene>